<dbReference type="InterPro" id="IPR029062">
    <property type="entry name" value="Class_I_gatase-like"/>
</dbReference>
<protein>
    <submittedName>
        <fullName evidence="4">VWA domain-containing protein</fullName>
    </submittedName>
</protein>
<dbReference type="SUPFAM" id="SSF52317">
    <property type="entry name" value="Class I glutamine amidotransferase-like"/>
    <property type="match status" value="1"/>
</dbReference>
<comment type="caution">
    <text evidence="4">The sequence shown here is derived from an EMBL/GenBank/DDBJ whole genome shotgun (WGS) entry which is preliminary data.</text>
</comment>
<dbReference type="SUPFAM" id="SSF53300">
    <property type="entry name" value="vWA-like"/>
    <property type="match status" value="2"/>
</dbReference>
<reference evidence="4 5" key="1">
    <citation type="submission" date="2021-01" db="EMBL/GenBank/DDBJ databases">
        <title>Genome public.</title>
        <authorList>
            <person name="Liu C."/>
            <person name="Sun Q."/>
        </authorList>
    </citation>
    <scope>NUCLEOTIDE SEQUENCE [LARGE SCALE GENOMIC DNA]</scope>
    <source>
        <strain evidence="4 5">YIM B02515</strain>
    </source>
</reference>
<feature type="transmembrane region" description="Helical" evidence="2">
    <location>
        <begin position="6"/>
        <end position="25"/>
    </location>
</feature>
<keyword evidence="2" id="KW-0812">Transmembrane</keyword>
<dbReference type="InterPro" id="IPR036465">
    <property type="entry name" value="vWFA_dom_sf"/>
</dbReference>
<name>A0ABS1TE84_9CLOT</name>
<dbReference type="PANTHER" id="PTHR37947:SF2">
    <property type="entry name" value="VON WILLEBRAND FACTOR TYPE A"/>
    <property type="match status" value="1"/>
</dbReference>
<dbReference type="Pfam" id="PF13519">
    <property type="entry name" value="VWA_2"/>
    <property type="match status" value="1"/>
</dbReference>
<sequence>MTLEILRPYALIIIPLAIVFTFVMTRFMIRMTRKKKISVLTARILVFTFLALALAGISIKWKIDTTTTMFVVDSSDSTALHKDEEEKFVKDALLQKPKKDKMGIITFGSDSLIDQFISKNNSFNKIETKPVGTYTNIENGLTTALSLLPQNNKKRVVLITDGEENEGSAYKIAPSLLEQNVDFKVYKIEKPQGDEVAVDNISIPEKINLGDEFTVVANITSTVGTSAKVTLYSGREKRGEMNVELQKGSNKFVFKDTADSGGFKSYKVVVEPNKDTEVKNNEYSSFTNVQDKPKILLIEDKNGEASELEKMLIASKMDYKKINAAAAPRNIEELNQYKTIITCNVHVESLNKGFLNALEPYVKDFAGGFIATGGDEGFILGEYLNTPLEKVLPVYMDMRGKKAIPEMGLVLVIDHSGSMSGGNQNVKKIDLAKDAALKAADTLRDVDELGVIAFDDQVTWAVSRQKASNKTEIKKKIGAIGIGGGTTILPSLEEAYKSLKESKTKIKHVILLTDGQAEQSGYDPLIEKMKKEKITVSTVAVGKDADTKLLQGIAKKAGGRYYYTDENTNIPRIFAKEIFMAANVYLNEREFTPRVVSNHQILNGVLVDGKLPNLFGYVASSPKETARVILQSDEEDPILSVWQYGLGKAVAWNSDMNGKWSKNYVTWDKNLKLWQNIINYTVENYGDESGHVDVKNSGSKGEIKLTTKNAGEDLTVNAVVMAPDSTSKEVKLNPTSPGEYTGSFDMKQTGVYMVSVRQNKGDQVLAAINSAAALQYSPEYKISTQNSSLDKMLTEMGVSYIKSPSEVFSGDLKAVISKTQLTPYFLSLALLLFFIDIVQRKLNISFKDLFKKRKEDKKLQEAVEPTVKKEYVDYEKSSETPLETEKHEEKDSKDKKSKDKEDNKLDTGALLDKKKNRYF</sequence>
<evidence type="ECO:0000313" key="4">
    <source>
        <dbReference type="EMBL" id="MBL4937681.1"/>
    </source>
</evidence>
<keyword evidence="5" id="KW-1185">Reference proteome</keyword>
<feature type="domain" description="VWFA" evidence="3">
    <location>
        <begin position="67"/>
        <end position="252"/>
    </location>
</feature>
<dbReference type="Proteomes" id="UP000632377">
    <property type="component" value="Unassembled WGS sequence"/>
</dbReference>
<dbReference type="PROSITE" id="PS50234">
    <property type="entry name" value="VWFA"/>
    <property type="match status" value="2"/>
</dbReference>
<dbReference type="CDD" id="cd00198">
    <property type="entry name" value="vWFA"/>
    <property type="match status" value="1"/>
</dbReference>
<accession>A0ABS1TE84</accession>
<evidence type="ECO:0000256" key="1">
    <source>
        <dbReference type="SAM" id="MobiDB-lite"/>
    </source>
</evidence>
<dbReference type="SMART" id="SM00327">
    <property type="entry name" value="VWA"/>
    <property type="match status" value="2"/>
</dbReference>
<dbReference type="InterPro" id="IPR002035">
    <property type="entry name" value="VWF_A"/>
</dbReference>
<feature type="transmembrane region" description="Helical" evidence="2">
    <location>
        <begin position="37"/>
        <end position="59"/>
    </location>
</feature>
<dbReference type="PANTHER" id="PTHR37947">
    <property type="entry name" value="BLL2462 PROTEIN"/>
    <property type="match status" value="1"/>
</dbReference>
<dbReference type="Gene3D" id="3.40.50.880">
    <property type="match status" value="2"/>
</dbReference>
<keyword evidence="2" id="KW-0472">Membrane</keyword>
<dbReference type="InterPro" id="IPR010768">
    <property type="entry name" value="GATase1-like"/>
</dbReference>
<evidence type="ECO:0000313" key="5">
    <source>
        <dbReference type="Proteomes" id="UP000632377"/>
    </source>
</evidence>
<dbReference type="Pfam" id="PF07090">
    <property type="entry name" value="GATase1_like"/>
    <property type="match status" value="1"/>
</dbReference>
<gene>
    <name evidence="4" type="ORF">JK636_18380</name>
</gene>
<organism evidence="4 5">
    <name type="scientific">Clostridium rhizosphaerae</name>
    <dbReference type="NCBI Taxonomy" id="2803861"/>
    <lineage>
        <taxon>Bacteria</taxon>
        <taxon>Bacillati</taxon>
        <taxon>Bacillota</taxon>
        <taxon>Clostridia</taxon>
        <taxon>Eubacteriales</taxon>
        <taxon>Clostridiaceae</taxon>
        <taxon>Clostridium</taxon>
    </lineage>
</organism>
<feature type="compositionally biased region" description="Basic and acidic residues" evidence="1">
    <location>
        <begin position="873"/>
        <end position="905"/>
    </location>
</feature>
<feature type="region of interest" description="Disordered" evidence="1">
    <location>
        <begin position="873"/>
        <end position="919"/>
    </location>
</feature>
<dbReference type="Pfam" id="PF00092">
    <property type="entry name" value="VWA"/>
    <property type="match status" value="1"/>
</dbReference>
<feature type="domain" description="VWFA" evidence="3">
    <location>
        <begin position="408"/>
        <end position="578"/>
    </location>
</feature>
<dbReference type="Gene3D" id="3.40.50.410">
    <property type="entry name" value="von Willebrand factor, type A domain"/>
    <property type="match status" value="1"/>
</dbReference>
<dbReference type="RefSeq" id="WP_202750431.1">
    <property type="nucleotide sequence ID" value="NZ_JAESWC010000015.1"/>
</dbReference>
<keyword evidence="2" id="KW-1133">Transmembrane helix</keyword>
<evidence type="ECO:0000259" key="3">
    <source>
        <dbReference type="PROSITE" id="PS50234"/>
    </source>
</evidence>
<dbReference type="EMBL" id="JAESWC010000015">
    <property type="protein sequence ID" value="MBL4937681.1"/>
    <property type="molecule type" value="Genomic_DNA"/>
</dbReference>
<evidence type="ECO:0000256" key="2">
    <source>
        <dbReference type="SAM" id="Phobius"/>
    </source>
</evidence>
<proteinExistence type="predicted"/>